<dbReference type="EMBL" id="JAUEPU010000008">
    <property type="protein sequence ID" value="KAK0500138.1"/>
    <property type="molecule type" value="Genomic_DNA"/>
</dbReference>
<keyword evidence="2" id="KW-1185">Reference proteome</keyword>
<evidence type="ECO:0000313" key="2">
    <source>
        <dbReference type="Proteomes" id="UP001175228"/>
    </source>
</evidence>
<sequence length="116" mass="13256">MLQFDDLFARIEVDGDHLPEYRVEYSPGKKLVKCWIPSQAGKAFSVHWRHRNRQFPTSGRVHIDGLFAGSRLLEVPGRPTYRPSDVVSLNSTRTSATTARSLFFSSVELTVMRNNF</sequence>
<dbReference type="Proteomes" id="UP001175228">
    <property type="component" value="Unassembled WGS sequence"/>
</dbReference>
<reference evidence="1" key="1">
    <citation type="submission" date="2023-06" db="EMBL/GenBank/DDBJ databases">
        <authorList>
            <consortium name="Lawrence Berkeley National Laboratory"/>
            <person name="Ahrendt S."/>
            <person name="Sahu N."/>
            <person name="Indic B."/>
            <person name="Wong-Bajracharya J."/>
            <person name="Merenyi Z."/>
            <person name="Ke H.-M."/>
            <person name="Monk M."/>
            <person name="Kocsube S."/>
            <person name="Drula E."/>
            <person name="Lipzen A."/>
            <person name="Balint B."/>
            <person name="Henrissat B."/>
            <person name="Andreopoulos B."/>
            <person name="Martin F.M."/>
            <person name="Harder C.B."/>
            <person name="Rigling D."/>
            <person name="Ford K.L."/>
            <person name="Foster G.D."/>
            <person name="Pangilinan J."/>
            <person name="Papanicolaou A."/>
            <person name="Barry K."/>
            <person name="LaButti K."/>
            <person name="Viragh M."/>
            <person name="Koriabine M."/>
            <person name="Yan M."/>
            <person name="Riley R."/>
            <person name="Champramary S."/>
            <person name="Plett K.L."/>
            <person name="Tsai I.J."/>
            <person name="Slot J."/>
            <person name="Sipos G."/>
            <person name="Plett J."/>
            <person name="Nagy L.G."/>
            <person name="Grigoriev I.V."/>
        </authorList>
    </citation>
    <scope>NUCLEOTIDE SEQUENCE</scope>
    <source>
        <strain evidence="1">HWK02</strain>
    </source>
</reference>
<gene>
    <name evidence="1" type="ORF">EDD18DRAFT_1068613</name>
</gene>
<accession>A0AA39QEL2</accession>
<organism evidence="1 2">
    <name type="scientific">Armillaria luteobubalina</name>
    <dbReference type="NCBI Taxonomy" id="153913"/>
    <lineage>
        <taxon>Eukaryota</taxon>
        <taxon>Fungi</taxon>
        <taxon>Dikarya</taxon>
        <taxon>Basidiomycota</taxon>
        <taxon>Agaricomycotina</taxon>
        <taxon>Agaricomycetes</taxon>
        <taxon>Agaricomycetidae</taxon>
        <taxon>Agaricales</taxon>
        <taxon>Marasmiineae</taxon>
        <taxon>Physalacriaceae</taxon>
        <taxon>Armillaria</taxon>
    </lineage>
</organism>
<evidence type="ECO:0000313" key="1">
    <source>
        <dbReference type="EMBL" id="KAK0500138.1"/>
    </source>
</evidence>
<protein>
    <submittedName>
        <fullName evidence="1">Uncharacterized protein</fullName>
    </submittedName>
</protein>
<name>A0AA39QEL2_9AGAR</name>
<dbReference type="AlphaFoldDB" id="A0AA39QEL2"/>
<comment type="caution">
    <text evidence="1">The sequence shown here is derived from an EMBL/GenBank/DDBJ whole genome shotgun (WGS) entry which is preliminary data.</text>
</comment>
<proteinExistence type="predicted"/>